<gene>
    <name evidence="1" type="ORF">GCM10007420_15990</name>
</gene>
<organism evidence="1 2">
    <name type="scientific">Glycocaulis albus</name>
    <dbReference type="NCBI Taxonomy" id="1382801"/>
    <lineage>
        <taxon>Bacteria</taxon>
        <taxon>Pseudomonadati</taxon>
        <taxon>Pseudomonadota</taxon>
        <taxon>Alphaproteobacteria</taxon>
        <taxon>Maricaulales</taxon>
        <taxon>Maricaulaceae</taxon>
        <taxon>Glycocaulis</taxon>
    </lineage>
</organism>
<evidence type="ECO:0000313" key="1">
    <source>
        <dbReference type="EMBL" id="GGH00798.1"/>
    </source>
</evidence>
<dbReference type="EMBL" id="BMFS01000006">
    <property type="protein sequence ID" value="GGH00798.1"/>
    <property type="molecule type" value="Genomic_DNA"/>
</dbReference>
<accession>A0ABQ1XR26</accession>
<comment type="caution">
    <text evidence="1">The sequence shown here is derived from an EMBL/GenBank/DDBJ whole genome shotgun (WGS) entry which is preliminary data.</text>
</comment>
<protein>
    <recommendedName>
        <fullName evidence="3">SIR2-like domain-containing protein</fullName>
    </recommendedName>
</protein>
<dbReference type="Proteomes" id="UP000648722">
    <property type="component" value="Unassembled WGS sequence"/>
</dbReference>
<keyword evidence="2" id="KW-1185">Reference proteome</keyword>
<name>A0ABQ1XR26_9PROT</name>
<dbReference type="RefSeq" id="WP_188452045.1">
    <property type="nucleotide sequence ID" value="NZ_BMFS01000006.1"/>
</dbReference>
<reference evidence="2" key="1">
    <citation type="journal article" date="2019" name="Int. J. Syst. Evol. Microbiol.">
        <title>The Global Catalogue of Microorganisms (GCM) 10K type strain sequencing project: providing services to taxonomists for standard genome sequencing and annotation.</title>
        <authorList>
            <consortium name="The Broad Institute Genomics Platform"/>
            <consortium name="The Broad Institute Genome Sequencing Center for Infectious Disease"/>
            <person name="Wu L."/>
            <person name="Ma J."/>
        </authorList>
    </citation>
    <scope>NUCLEOTIDE SEQUENCE [LARGE SCALE GENOMIC DNA]</scope>
    <source>
        <strain evidence="2">CGMCC 1.12766</strain>
    </source>
</reference>
<evidence type="ECO:0008006" key="3">
    <source>
        <dbReference type="Google" id="ProtNLM"/>
    </source>
</evidence>
<sequence length="341" mass="38734">MLNGKTVLVLGAGSSKSFDLPVGPELIEQIHNISKVDFNRFADRNNSTDRNFTSLLEQIHRTGQVDLNTDQPYRRVVQACLSAKSIDDFIDFEESKSISTYAKIAISYCILKSEQKSKLKNLFNQNQVNHFDARFRGSWLEKLFTLIIKGTKKNSYKTSLDKLVIVNFNYDRCIECYLYNAIKIVFQLDGDEAWKVVSSIKVVRPYGSIGNMKGHDAVPFGGSNDGSTYEDLISSHKTIKTYTESIESDTIEKINSYCDGAKNLIFLGFGFHPQNMKILKESKITVHENIFSTIYKQSDYTSDMIKSELKALSENSTPNIHLHDGDCESFFDRYEMGLTGY</sequence>
<proteinExistence type="predicted"/>
<evidence type="ECO:0000313" key="2">
    <source>
        <dbReference type="Proteomes" id="UP000648722"/>
    </source>
</evidence>